<dbReference type="SUPFAM" id="SSF53807">
    <property type="entry name" value="Helical backbone' metal receptor"/>
    <property type="match status" value="1"/>
</dbReference>
<evidence type="ECO:0000313" key="8">
    <source>
        <dbReference type="Proteomes" id="UP000198417"/>
    </source>
</evidence>
<feature type="domain" description="Fe/B12 periplasmic-binding" evidence="6">
    <location>
        <begin position="74"/>
        <end position="341"/>
    </location>
</feature>
<dbReference type="InterPro" id="IPR002491">
    <property type="entry name" value="ABC_transptr_periplasmic_BD"/>
</dbReference>
<dbReference type="Pfam" id="PF01497">
    <property type="entry name" value="Peripla_BP_2"/>
    <property type="match status" value="1"/>
</dbReference>
<sequence>MTCWPTASAEQAACGITDQYFWMAPTPMNNAPMTRRTFLGSACATLAAPPLLAGAGLRFVHPYGETVLSGPARRVVSIGYSTQDPLLALGVVPVGIRYWFGDFPHGVWPWAQGHLGSAAPVLITGEVSMETVAGLAPDLIVAIGSGISQAEYELLSRIAPVLMQSPEYSTYGSPWQDTTRRIGQAVGKSELAETLIAEVGDTFAGLRARHPDWGGRTAAAAWQSGGETGAFLQSDNRAQFLSELGFRPTEGLARAGASNGFYTTLSPEDLSPLDADLLVWVSAYDQVPDIVNLAMRRTLVAHRAGREVFAGSLVAGALSFGSVLSLPYALEQLEDDIAAALDGDPHTPVASAVTAGLAP</sequence>
<gene>
    <name evidence="7" type="ORF">SAMN06265370_10530</name>
</gene>
<reference evidence="7 8" key="1">
    <citation type="submission" date="2017-06" db="EMBL/GenBank/DDBJ databases">
        <authorList>
            <person name="Kim H.J."/>
            <person name="Triplett B.A."/>
        </authorList>
    </citation>
    <scope>NUCLEOTIDE SEQUENCE [LARGE SCALE GENOMIC DNA]</scope>
    <source>
        <strain evidence="7 8">DSM 29052</strain>
    </source>
</reference>
<organism evidence="7 8">
    <name type="scientific">Puniceibacterium sediminis</name>
    <dbReference type="NCBI Taxonomy" id="1608407"/>
    <lineage>
        <taxon>Bacteria</taxon>
        <taxon>Pseudomonadati</taxon>
        <taxon>Pseudomonadota</taxon>
        <taxon>Alphaproteobacteria</taxon>
        <taxon>Rhodobacterales</taxon>
        <taxon>Paracoccaceae</taxon>
        <taxon>Puniceibacterium</taxon>
    </lineage>
</organism>
<dbReference type="PANTHER" id="PTHR30532:SF24">
    <property type="entry name" value="FERRIC ENTEROBACTIN-BINDING PERIPLASMIC PROTEIN FEPB"/>
    <property type="match status" value="1"/>
</dbReference>
<dbReference type="PROSITE" id="PS50983">
    <property type="entry name" value="FE_B12_PBP"/>
    <property type="match status" value="1"/>
</dbReference>
<evidence type="ECO:0000259" key="6">
    <source>
        <dbReference type="PROSITE" id="PS50983"/>
    </source>
</evidence>
<name>A0A238WBD2_9RHOB</name>
<evidence type="ECO:0000256" key="5">
    <source>
        <dbReference type="ARBA" id="ARBA00022729"/>
    </source>
</evidence>
<dbReference type="GO" id="GO:1901678">
    <property type="term" value="P:iron coordination entity transport"/>
    <property type="evidence" value="ECO:0007669"/>
    <property type="project" value="UniProtKB-ARBA"/>
</dbReference>
<keyword evidence="5" id="KW-0732">Signal</keyword>
<dbReference type="Gene3D" id="3.40.50.1980">
    <property type="entry name" value="Nitrogenase molybdenum iron protein domain"/>
    <property type="match status" value="2"/>
</dbReference>
<comment type="subcellular location">
    <subcellularLocation>
        <location evidence="1">Cell envelope</location>
    </subcellularLocation>
</comment>
<dbReference type="InterPro" id="IPR051313">
    <property type="entry name" value="Bact_iron-sidero_bind"/>
</dbReference>
<proteinExistence type="inferred from homology"/>
<evidence type="ECO:0000256" key="4">
    <source>
        <dbReference type="ARBA" id="ARBA00022496"/>
    </source>
</evidence>
<evidence type="ECO:0000313" key="7">
    <source>
        <dbReference type="EMBL" id="SNR43533.1"/>
    </source>
</evidence>
<accession>A0A238WBD2</accession>
<comment type="similarity">
    <text evidence="2">Belongs to the bacterial solute-binding protein 8 family.</text>
</comment>
<keyword evidence="4" id="KW-0406">Ion transport</keyword>
<dbReference type="PANTHER" id="PTHR30532">
    <property type="entry name" value="IRON III DICITRATE-BINDING PERIPLASMIC PROTEIN"/>
    <property type="match status" value="1"/>
</dbReference>
<evidence type="ECO:0000256" key="2">
    <source>
        <dbReference type="ARBA" id="ARBA00008814"/>
    </source>
</evidence>
<keyword evidence="3" id="KW-0813">Transport</keyword>
<keyword evidence="4" id="KW-0408">Iron</keyword>
<protein>
    <submittedName>
        <fullName evidence="7">Iron complex transport system substrate-binding protein</fullName>
    </submittedName>
</protein>
<dbReference type="CDD" id="cd01146">
    <property type="entry name" value="FhuD"/>
    <property type="match status" value="1"/>
</dbReference>
<dbReference type="AlphaFoldDB" id="A0A238WBD2"/>
<evidence type="ECO:0000256" key="1">
    <source>
        <dbReference type="ARBA" id="ARBA00004196"/>
    </source>
</evidence>
<dbReference type="GO" id="GO:0030288">
    <property type="term" value="C:outer membrane-bounded periplasmic space"/>
    <property type="evidence" value="ECO:0007669"/>
    <property type="project" value="TreeGrafter"/>
</dbReference>
<keyword evidence="4" id="KW-0410">Iron transport</keyword>
<evidence type="ECO:0000256" key="3">
    <source>
        <dbReference type="ARBA" id="ARBA00022448"/>
    </source>
</evidence>
<dbReference type="EMBL" id="FZNN01000005">
    <property type="protein sequence ID" value="SNR43533.1"/>
    <property type="molecule type" value="Genomic_DNA"/>
</dbReference>
<keyword evidence="8" id="KW-1185">Reference proteome</keyword>
<dbReference type="Proteomes" id="UP000198417">
    <property type="component" value="Unassembled WGS sequence"/>
</dbReference>